<feature type="transmembrane region" description="Helical" evidence="1">
    <location>
        <begin position="214"/>
        <end position="233"/>
    </location>
</feature>
<dbReference type="AlphaFoldDB" id="A0A9Q1GSK9"/>
<comment type="caution">
    <text evidence="2">The sequence shown here is derived from an EMBL/GenBank/DDBJ whole genome shotgun (WGS) entry which is preliminary data.</text>
</comment>
<keyword evidence="3" id="KW-1185">Reference proteome</keyword>
<evidence type="ECO:0000313" key="2">
    <source>
        <dbReference type="EMBL" id="KAJ8424677.1"/>
    </source>
</evidence>
<keyword evidence="1" id="KW-1133">Transmembrane helix</keyword>
<sequence>MVDKVETVVKTVETVVEVVEEVAESVAKAAGEVADHLPEDGKFKSAAEIVENVAKETAKDAHTAGQLIEKPGKHRIDLMQNCDLPTPAKVFSGSSVDKTVINCFTDKEKALTSKNNHGNIDDQEGKMGLLKALRLSQTRAREAQAKCEAVVKERNSLALALMEDSMRVFAHRQLVRLLEFQVSTLQKKQVLCDRGQREGEQEEEEEDGSGNGGLTWFIAVAFVLGIAGFGFAFDWKYY</sequence>
<keyword evidence="1" id="KW-0812">Transmembrane</keyword>
<dbReference type="PANTHER" id="PTHR33868:SF10">
    <property type="entry name" value="OS08G0483100 PROTEIN"/>
    <property type="match status" value="1"/>
</dbReference>
<dbReference type="EMBL" id="JAKOGI010001625">
    <property type="protein sequence ID" value="KAJ8424677.1"/>
    <property type="molecule type" value="Genomic_DNA"/>
</dbReference>
<accession>A0A9Q1GSK9</accession>
<protein>
    <submittedName>
        <fullName evidence="2">Uncharacterized protein</fullName>
    </submittedName>
</protein>
<name>A0A9Q1GSK9_9CARY</name>
<dbReference type="Proteomes" id="UP001153076">
    <property type="component" value="Unassembled WGS sequence"/>
</dbReference>
<evidence type="ECO:0000256" key="1">
    <source>
        <dbReference type="SAM" id="Phobius"/>
    </source>
</evidence>
<gene>
    <name evidence="2" type="ORF">Cgig2_014149</name>
</gene>
<organism evidence="2 3">
    <name type="scientific">Carnegiea gigantea</name>
    <dbReference type="NCBI Taxonomy" id="171969"/>
    <lineage>
        <taxon>Eukaryota</taxon>
        <taxon>Viridiplantae</taxon>
        <taxon>Streptophyta</taxon>
        <taxon>Embryophyta</taxon>
        <taxon>Tracheophyta</taxon>
        <taxon>Spermatophyta</taxon>
        <taxon>Magnoliopsida</taxon>
        <taxon>eudicotyledons</taxon>
        <taxon>Gunneridae</taxon>
        <taxon>Pentapetalae</taxon>
        <taxon>Caryophyllales</taxon>
        <taxon>Cactineae</taxon>
        <taxon>Cactaceae</taxon>
        <taxon>Cactoideae</taxon>
        <taxon>Echinocereeae</taxon>
        <taxon>Carnegiea</taxon>
    </lineage>
</organism>
<dbReference type="OrthoDB" id="1673621at2759"/>
<dbReference type="PANTHER" id="PTHR33868">
    <property type="entry name" value="EXPRESSED PROTEIN"/>
    <property type="match status" value="1"/>
</dbReference>
<keyword evidence="1" id="KW-0472">Membrane</keyword>
<proteinExistence type="predicted"/>
<reference evidence="2" key="1">
    <citation type="submission" date="2022-04" db="EMBL/GenBank/DDBJ databases">
        <title>Carnegiea gigantea Genome sequencing and assembly v2.</title>
        <authorList>
            <person name="Copetti D."/>
            <person name="Sanderson M.J."/>
            <person name="Burquez A."/>
            <person name="Wojciechowski M.F."/>
        </authorList>
    </citation>
    <scope>NUCLEOTIDE SEQUENCE</scope>
    <source>
        <strain evidence="2">SGP5-SGP5p</strain>
        <tissue evidence="2">Aerial part</tissue>
    </source>
</reference>
<evidence type="ECO:0000313" key="3">
    <source>
        <dbReference type="Proteomes" id="UP001153076"/>
    </source>
</evidence>